<evidence type="ECO:0000313" key="4">
    <source>
        <dbReference type="Proteomes" id="UP001222325"/>
    </source>
</evidence>
<evidence type="ECO:0000259" key="2">
    <source>
        <dbReference type="Pfam" id="PF20231"/>
    </source>
</evidence>
<comment type="caution">
    <text evidence="3">The sequence shown here is derived from an EMBL/GenBank/DDBJ whole genome shotgun (WGS) entry which is preliminary data.</text>
</comment>
<dbReference type="Pfam" id="PF20231">
    <property type="entry name" value="DUF6589"/>
    <property type="match status" value="1"/>
</dbReference>
<sequence>MPAHSTCGFLAPGALPVSETRPQRTYADQEVQVGEPWAKVLVNEAHEQDLSPDRRFQRILLRIQRGGWNVGTFLRKLLAIPTPTELSRSQRHAQLVSAFLRGAEHQQVSAQDIAELMYASKDSALKTTRGDRTGAISRDSADPTRMARHRLSEWAIQKVEGFVSAESAEISGKSGGFHLKRAQTTWEFLHGFSLAKAVQPLELKGAVLLRILAAAALQAAMRENLRPSPHNPTPYATHLSRSVPPGSGRNRKDPLVIIVITFLMLMYARNLHFAVFRKIAGIWLFANNASASIFSVLSRIGLSSSYTTVLKTLRTLSVSAQLTIRAKACLRAFLLIYDNINRMLRAWDPDLGQRDAIDNGTASTLVELVGRNFEKAFNPKPLKEARAAGLRAQLTTDVLLRRIDTAELNALMALHVIMFLIADAPVLAPHRSFISLHFRTKHAKHRMPEDHVTTIHPLATSGKDEGTTSGNRDVLDDLILRQLGMEKSEVDKLLIIVGGDQSTVEKLRTLQKFLGDCDHGYARYGWVMPLIQLWHMGWADLERILSTHWGRTATNSETGDMSSFYFINTILKRKIKDVKRPDYYPTQNFIFDTLRAEIVDCWKIHLGTDDLNVYFTTNPIDVEDLIKLARELVSLYLTTAASEMARTGYEGHKFTVGDPWVARNLDEDAMDVDNPEKEQPRGDAVLANTILRLRDSMLHYEFQHAVSDGDIGRAMNVMAVWTFTFPGCGKNKYANELLEIACNFEYEYSPELQDVTLDNWLCKLVKDGGVFFPMDQMQEHNIKLLKKESERRDTSFGDSFYQDIISYNIRAFAKASEVMKFAVGIGKTGGKHKRKQKEAAMNELARALHERQLHKFRAGRDFGHRANDDFEAGYIKLEGGQVKKFVKRTIAEAGNIHADDDGAEEQQRPVGALPLPNIVIDGLLFCGGNDSSDDESDSEEE</sequence>
<dbReference type="AlphaFoldDB" id="A0AAD6TQJ0"/>
<accession>A0AAD6TQJ0</accession>
<protein>
    <recommendedName>
        <fullName evidence="2">DUF6589 domain-containing protein</fullName>
    </recommendedName>
</protein>
<keyword evidence="4" id="KW-1185">Reference proteome</keyword>
<proteinExistence type="predicted"/>
<evidence type="ECO:0000313" key="3">
    <source>
        <dbReference type="EMBL" id="KAJ7070371.1"/>
    </source>
</evidence>
<reference evidence="3" key="1">
    <citation type="submission" date="2023-03" db="EMBL/GenBank/DDBJ databases">
        <title>Massive genome expansion in bonnet fungi (Mycena s.s.) driven by repeated elements and novel gene families across ecological guilds.</title>
        <authorList>
            <consortium name="Lawrence Berkeley National Laboratory"/>
            <person name="Harder C.B."/>
            <person name="Miyauchi S."/>
            <person name="Viragh M."/>
            <person name="Kuo A."/>
            <person name="Thoen E."/>
            <person name="Andreopoulos B."/>
            <person name="Lu D."/>
            <person name="Skrede I."/>
            <person name="Drula E."/>
            <person name="Henrissat B."/>
            <person name="Morin E."/>
            <person name="Kohler A."/>
            <person name="Barry K."/>
            <person name="LaButti K."/>
            <person name="Morin E."/>
            <person name="Salamov A."/>
            <person name="Lipzen A."/>
            <person name="Mereny Z."/>
            <person name="Hegedus B."/>
            <person name="Baldrian P."/>
            <person name="Stursova M."/>
            <person name="Weitz H."/>
            <person name="Taylor A."/>
            <person name="Grigoriev I.V."/>
            <person name="Nagy L.G."/>
            <person name="Martin F."/>
            <person name="Kauserud H."/>
        </authorList>
    </citation>
    <scope>NUCLEOTIDE SEQUENCE</scope>
    <source>
        <strain evidence="3">CBHHK173m</strain>
    </source>
</reference>
<feature type="domain" description="DUF6589" evidence="2">
    <location>
        <begin position="391"/>
        <end position="832"/>
    </location>
</feature>
<dbReference type="InterPro" id="IPR046496">
    <property type="entry name" value="DUF6589"/>
</dbReference>
<name>A0AAD6TQJ0_9AGAR</name>
<organism evidence="3 4">
    <name type="scientific">Mycena belliarum</name>
    <dbReference type="NCBI Taxonomy" id="1033014"/>
    <lineage>
        <taxon>Eukaryota</taxon>
        <taxon>Fungi</taxon>
        <taxon>Dikarya</taxon>
        <taxon>Basidiomycota</taxon>
        <taxon>Agaricomycotina</taxon>
        <taxon>Agaricomycetes</taxon>
        <taxon>Agaricomycetidae</taxon>
        <taxon>Agaricales</taxon>
        <taxon>Marasmiineae</taxon>
        <taxon>Mycenaceae</taxon>
        <taxon>Mycena</taxon>
    </lineage>
</organism>
<dbReference type="EMBL" id="JARJCN010000131">
    <property type="protein sequence ID" value="KAJ7070371.1"/>
    <property type="molecule type" value="Genomic_DNA"/>
</dbReference>
<dbReference type="Proteomes" id="UP001222325">
    <property type="component" value="Unassembled WGS sequence"/>
</dbReference>
<evidence type="ECO:0000256" key="1">
    <source>
        <dbReference type="SAM" id="MobiDB-lite"/>
    </source>
</evidence>
<gene>
    <name evidence="3" type="ORF">B0H15DRAFT_957750</name>
</gene>
<feature type="region of interest" description="Disordered" evidence="1">
    <location>
        <begin position="226"/>
        <end position="248"/>
    </location>
</feature>